<protein>
    <submittedName>
        <fullName evidence="2">Glycerophosphoryl diester phosphodiesterase</fullName>
    </submittedName>
</protein>
<dbReference type="PANTHER" id="PTHR46211:SF1">
    <property type="entry name" value="GLYCEROPHOSPHODIESTER PHOSPHODIESTERASE, CYTOPLASMIC"/>
    <property type="match status" value="1"/>
</dbReference>
<dbReference type="AlphaFoldDB" id="A0A2Y9A4I2"/>
<dbReference type="OrthoDB" id="9758957at2"/>
<dbReference type="PANTHER" id="PTHR46211">
    <property type="entry name" value="GLYCEROPHOSPHORYL DIESTER PHOSPHODIESTERASE"/>
    <property type="match status" value="1"/>
</dbReference>
<organism evidence="2 3">
    <name type="scientific">Georgenia satyanarayanai</name>
    <dbReference type="NCBI Taxonomy" id="860221"/>
    <lineage>
        <taxon>Bacteria</taxon>
        <taxon>Bacillati</taxon>
        <taxon>Actinomycetota</taxon>
        <taxon>Actinomycetes</taxon>
        <taxon>Micrococcales</taxon>
        <taxon>Bogoriellaceae</taxon>
        <taxon>Georgenia</taxon>
    </lineage>
</organism>
<dbReference type="GO" id="GO:0008081">
    <property type="term" value="F:phosphoric diester hydrolase activity"/>
    <property type="evidence" value="ECO:0007669"/>
    <property type="project" value="InterPro"/>
</dbReference>
<dbReference type="GO" id="GO:0006629">
    <property type="term" value="P:lipid metabolic process"/>
    <property type="evidence" value="ECO:0007669"/>
    <property type="project" value="InterPro"/>
</dbReference>
<reference evidence="2 3" key="1">
    <citation type="submission" date="2016-10" db="EMBL/GenBank/DDBJ databases">
        <authorList>
            <person name="Cai Z."/>
        </authorList>
    </citation>
    <scope>NUCLEOTIDE SEQUENCE [LARGE SCALE GENOMIC DNA]</scope>
    <source>
        <strain evidence="2 3">CGMCC 1.10826</strain>
    </source>
</reference>
<name>A0A2Y9A4I2_9MICO</name>
<dbReference type="Proteomes" id="UP000250222">
    <property type="component" value="Unassembled WGS sequence"/>
</dbReference>
<evidence type="ECO:0000313" key="2">
    <source>
        <dbReference type="EMBL" id="SSA39330.1"/>
    </source>
</evidence>
<accession>A0A2Y9A4I2</accession>
<gene>
    <name evidence="2" type="ORF">SAMN05216184_102250</name>
</gene>
<dbReference type="Gene3D" id="3.20.20.190">
    <property type="entry name" value="Phosphatidylinositol (PI) phosphodiesterase"/>
    <property type="match status" value="1"/>
</dbReference>
<evidence type="ECO:0000259" key="1">
    <source>
        <dbReference type="PROSITE" id="PS51704"/>
    </source>
</evidence>
<sequence length="243" mass="25029">MRVVAHRGNSAVAPENTLAAIASAMACGADSVEIDVRLTLDGVPVVIHDETLDRTTDGSGPVSATLAAEVTALDAGAWFGETFAGEPVPVLTDVLDMLAAAGDVELLLEVKGAWDADDVRRVTAAVADRGLGERVVAQSFSVATVAALAAVAPGLRRGLLVTEADDGVVGLCRQLRASACNPHGAALRAWPELVDRARAAGLTVTPWTLNQPADWAAARDWGVDGIITDRPSELLAWTAAPAA</sequence>
<evidence type="ECO:0000313" key="3">
    <source>
        <dbReference type="Proteomes" id="UP000250222"/>
    </source>
</evidence>
<dbReference type="PROSITE" id="PS51257">
    <property type="entry name" value="PROKAR_LIPOPROTEIN"/>
    <property type="match status" value="1"/>
</dbReference>
<proteinExistence type="predicted"/>
<keyword evidence="3" id="KW-1185">Reference proteome</keyword>
<dbReference type="SUPFAM" id="SSF51695">
    <property type="entry name" value="PLC-like phosphodiesterases"/>
    <property type="match status" value="1"/>
</dbReference>
<feature type="domain" description="GP-PDE" evidence="1">
    <location>
        <begin position="1"/>
        <end position="238"/>
    </location>
</feature>
<dbReference type="InterPro" id="IPR017946">
    <property type="entry name" value="PLC-like_Pdiesterase_TIM-brl"/>
</dbReference>
<dbReference type="InterPro" id="IPR030395">
    <property type="entry name" value="GP_PDE_dom"/>
</dbReference>
<dbReference type="EMBL" id="UETB01000002">
    <property type="protein sequence ID" value="SSA39330.1"/>
    <property type="molecule type" value="Genomic_DNA"/>
</dbReference>
<dbReference type="Pfam" id="PF03009">
    <property type="entry name" value="GDPD"/>
    <property type="match status" value="1"/>
</dbReference>
<dbReference type="PROSITE" id="PS51704">
    <property type="entry name" value="GP_PDE"/>
    <property type="match status" value="1"/>
</dbReference>
<dbReference type="RefSeq" id="WP_110851570.1">
    <property type="nucleotide sequence ID" value="NZ_QKLZ01000002.1"/>
</dbReference>